<dbReference type="SUPFAM" id="SSF82607">
    <property type="entry name" value="YbaB-like"/>
    <property type="match status" value="1"/>
</dbReference>
<dbReference type="RefSeq" id="WP_091597851.1">
    <property type="nucleotide sequence ID" value="NZ_JFBM01000001.1"/>
</dbReference>
<accession>A0A2P2G2V4</accession>
<dbReference type="AlphaFoldDB" id="A0A2P2G2V4"/>
<sequence length="146" mass="15925">MTAPHGLRALQARAGALDSRLATARYFGRSANEAVTATVTGHGHLIDLRIEDAALTSTWAQKLGVSIVEAVQAARNGASDASIPELNALFHGQHAARIEFTQNTTVQPRSDRTVTSHRRPARDEADHEVSFDEVDFLSDDEEDDHR</sequence>
<dbReference type="EMBL" id="JFBM01000001">
    <property type="protein sequence ID" value="KFU83298.1"/>
    <property type="molecule type" value="Genomic_DNA"/>
</dbReference>
<evidence type="ECO:0008006" key="4">
    <source>
        <dbReference type="Google" id="ProtNLM"/>
    </source>
</evidence>
<dbReference type="Gene3D" id="3.30.1310.10">
    <property type="entry name" value="Nucleoid-associated protein YbaB-like domain"/>
    <property type="match status" value="1"/>
</dbReference>
<feature type="compositionally biased region" description="Acidic residues" evidence="1">
    <location>
        <begin position="131"/>
        <end position="146"/>
    </location>
</feature>
<evidence type="ECO:0000256" key="1">
    <source>
        <dbReference type="SAM" id="MobiDB-lite"/>
    </source>
</evidence>
<evidence type="ECO:0000313" key="2">
    <source>
        <dbReference type="EMBL" id="KFU83298.1"/>
    </source>
</evidence>
<protein>
    <recommendedName>
        <fullName evidence="4">YbaB/EbfC DNA-binding family protein</fullName>
    </recommendedName>
</protein>
<gene>
    <name evidence="2" type="ORF">BB31_02020</name>
</gene>
<feature type="region of interest" description="Disordered" evidence="1">
    <location>
        <begin position="99"/>
        <end position="146"/>
    </location>
</feature>
<reference evidence="2 3" key="1">
    <citation type="journal article" date="2014" name="Genome Announc.">
        <title>Draft Genome Sequence of Amycolatopsis lurida NRRL 2430, Producer of the Glycopeptide Family Antibiotic Ristocetin.</title>
        <authorList>
            <person name="Kwun M.J."/>
            <person name="Hong H.J."/>
        </authorList>
    </citation>
    <scope>NUCLEOTIDE SEQUENCE [LARGE SCALE GENOMIC DNA]</scope>
    <source>
        <strain evidence="2 3">NRRL 2430</strain>
    </source>
</reference>
<organism evidence="2 3">
    <name type="scientific">Amycolatopsis lurida NRRL 2430</name>
    <dbReference type="NCBI Taxonomy" id="1460371"/>
    <lineage>
        <taxon>Bacteria</taxon>
        <taxon>Bacillati</taxon>
        <taxon>Actinomycetota</taxon>
        <taxon>Actinomycetes</taxon>
        <taxon>Pseudonocardiales</taxon>
        <taxon>Pseudonocardiaceae</taxon>
        <taxon>Amycolatopsis</taxon>
    </lineage>
</organism>
<dbReference type="Pfam" id="PF02575">
    <property type="entry name" value="YbaB_DNA_bd"/>
    <property type="match status" value="1"/>
</dbReference>
<dbReference type="Proteomes" id="UP000256220">
    <property type="component" value="Unassembled WGS sequence"/>
</dbReference>
<keyword evidence="3" id="KW-1185">Reference proteome</keyword>
<name>A0A2P2G2V4_AMYLU</name>
<dbReference type="InterPro" id="IPR036894">
    <property type="entry name" value="YbaB-like_sf"/>
</dbReference>
<dbReference type="InterPro" id="IPR004401">
    <property type="entry name" value="YbaB/EbfC"/>
</dbReference>
<dbReference type="GO" id="GO:0003677">
    <property type="term" value="F:DNA binding"/>
    <property type="evidence" value="ECO:0007669"/>
    <property type="project" value="InterPro"/>
</dbReference>
<proteinExistence type="predicted"/>
<comment type="caution">
    <text evidence="2">The sequence shown here is derived from an EMBL/GenBank/DDBJ whole genome shotgun (WGS) entry which is preliminary data.</text>
</comment>
<feature type="compositionally biased region" description="Basic and acidic residues" evidence="1">
    <location>
        <begin position="121"/>
        <end position="130"/>
    </location>
</feature>
<evidence type="ECO:0000313" key="3">
    <source>
        <dbReference type="Proteomes" id="UP000256220"/>
    </source>
</evidence>